<organism evidence="2 3">
    <name type="scientific">Salinisphaera japonica YTM-1</name>
    <dbReference type="NCBI Taxonomy" id="1209778"/>
    <lineage>
        <taxon>Bacteria</taxon>
        <taxon>Pseudomonadati</taxon>
        <taxon>Pseudomonadota</taxon>
        <taxon>Gammaproteobacteria</taxon>
        <taxon>Salinisphaerales</taxon>
        <taxon>Salinisphaeraceae</taxon>
        <taxon>Salinisphaera</taxon>
    </lineage>
</organism>
<feature type="transmembrane region" description="Helical" evidence="1">
    <location>
        <begin position="28"/>
        <end position="50"/>
    </location>
</feature>
<keyword evidence="1" id="KW-0472">Membrane</keyword>
<gene>
    <name evidence="2" type="ORF">SAJA_02280</name>
</gene>
<keyword evidence="1" id="KW-1133">Transmembrane helix</keyword>
<proteinExistence type="predicted"/>
<sequence>MTSETPQPPIETDSPASASERNVLLITYVLYGLSCFFFLTAIAGVIVNHIKLGDVPRGGVAWSHHRWQMRTFWFTIFWSVVCLILTPFLIGVLGYLVLWLWCAYRFIRGIAVFADGRAMPV</sequence>
<keyword evidence="1" id="KW-0812">Transmembrane</keyword>
<feature type="transmembrane region" description="Helical" evidence="1">
    <location>
        <begin position="71"/>
        <end position="101"/>
    </location>
</feature>
<evidence type="ECO:0000313" key="3">
    <source>
        <dbReference type="Proteomes" id="UP000285310"/>
    </source>
</evidence>
<evidence type="ECO:0000313" key="2">
    <source>
        <dbReference type="EMBL" id="ROO31783.1"/>
    </source>
</evidence>
<protein>
    <submittedName>
        <fullName evidence="2">Membrane protein</fullName>
    </submittedName>
</protein>
<accession>A0A423Q0L4</accession>
<name>A0A423Q0L4_9GAMM</name>
<keyword evidence="3" id="KW-1185">Reference proteome</keyword>
<dbReference type="InParanoid" id="A0A423Q0L4"/>
<dbReference type="AlphaFoldDB" id="A0A423Q0L4"/>
<dbReference type="EMBL" id="AYKG01000004">
    <property type="protein sequence ID" value="ROO31783.1"/>
    <property type="molecule type" value="Genomic_DNA"/>
</dbReference>
<dbReference type="Proteomes" id="UP000285310">
    <property type="component" value="Unassembled WGS sequence"/>
</dbReference>
<reference evidence="2 3" key="1">
    <citation type="submission" date="2013-10" db="EMBL/GenBank/DDBJ databases">
        <title>Salinisphaera japonica YTM-1 Genome Sequencing.</title>
        <authorList>
            <person name="Lai Q."/>
            <person name="Li C."/>
            <person name="Shao Z."/>
        </authorList>
    </citation>
    <scope>NUCLEOTIDE SEQUENCE [LARGE SCALE GENOMIC DNA]</scope>
    <source>
        <strain evidence="2 3">YTM-1</strain>
    </source>
</reference>
<evidence type="ECO:0000256" key="1">
    <source>
        <dbReference type="SAM" id="Phobius"/>
    </source>
</evidence>
<comment type="caution">
    <text evidence="2">The sequence shown here is derived from an EMBL/GenBank/DDBJ whole genome shotgun (WGS) entry which is preliminary data.</text>
</comment>